<name>A0A9P8QC72_WICPI</name>
<organism evidence="2 3">
    <name type="scientific">Wickerhamomyces pijperi</name>
    <name type="common">Yeast</name>
    <name type="synonym">Pichia pijperi</name>
    <dbReference type="NCBI Taxonomy" id="599730"/>
    <lineage>
        <taxon>Eukaryota</taxon>
        <taxon>Fungi</taxon>
        <taxon>Dikarya</taxon>
        <taxon>Ascomycota</taxon>
        <taxon>Saccharomycotina</taxon>
        <taxon>Saccharomycetes</taxon>
        <taxon>Phaffomycetales</taxon>
        <taxon>Wickerhamomycetaceae</taxon>
        <taxon>Wickerhamomyces</taxon>
    </lineage>
</organism>
<dbReference type="AlphaFoldDB" id="A0A9P8QC72"/>
<feature type="compositionally biased region" description="Basic and acidic residues" evidence="1">
    <location>
        <begin position="48"/>
        <end position="59"/>
    </location>
</feature>
<protein>
    <submittedName>
        <fullName evidence="2">Uncharacterized protein</fullName>
    </submittedName>
</protein>
<gene>
    <name evidence="2" type="ORF">WICPIJ_000654</name>
</gene>
<feature type="compositionally biased region" description="Low complexity" evidence="1">
    <location>
        <begin position="33"/>
        <end position="47"/>
    </location>
</feature>
<dbReference type="EMBL" id="JAEUBG010000377">
    <property type="protein sequence ID" value="KAH3688367.1"/>
    <property type="molecule type" value="Genomic_DNA"/>
</dbReference>
<reference evidence="2" key="2">
    <citation type="submission" date="2021-01" db="EMBL/GenBank/DDBJ databases">
        <authorList>
            <person name="Schikora-Tamarit M.A."/>
        </authorList>
    </citation>
    <scope>NUCLEOTIDE SEQUENCE</scope>
    <source>
        <strain evidence="2">CBS2887</strain>
    </source>
</reference>
<evidence type="ECO:0000313" key="3">
    <source>
        <dbReference type="Proteomes" id="UP000774326"/>
    </source>
</evidence>
<accession>A0A9P8QC72</accession>
<keyword evidence="3" id="KW-1185">Reference proteome</keyword>
<dbReference type="Proteomes" id="UP000774326">
    <property type="component" value="Unassembled WGS sequence"/>
</dbReference>
<feature type="compositionally biased region" description="Basic and acidic residues" evidence="1">
    <location>
        <begin position="1"/>
        <end position="16"/>
    </location>
</feature>
<reference evidence="2" key="1">
    <citation type="journal article" date="2021" name="Open Biol.">
        <title>Shared evolutionary footprints suggest mitochondrial oxidative damage underlies multiple complex I losses in fungi.</title>
        <authorList>
            <person name="Schikora-Tamarit M.A."/>
            <person name="Marcet-Houben M."/>
            <person name="Nosek J."/>
            <person name="Gabaldon T."/>
        </authorList>
    </citation>
    <scope>NUCLEOTIDE SEQUENCE</scope>
    <source>
        <strain evidence="2">CBS2887</strain>
    </source>
</reference>
<sequence>MKRRSISEEGRLKKDSVGAPPPVWKCGIDTTWNQDSSQTSSLSSNQLDKARRSPCKRKEGRTFVKKTHMSLTGVDLYWNSAGESHVTLLEKSMLNSAGESHVNSAGESHVFSTNHFYFCGRTVECPFSHLNWASGAVGSAFALQAKGHRFDSGLVQFIFFDIVQISIHAKI</sequence>
<evidence type="ECO:0000313" key="2">
    <source>
        <dbReference type="EMBL" id="KAH3688367.1"/>
    </source>
</evidence>
<comment type="caution">
    <text evidence="2">The sequence shown here is derived from an EMBL/GenBank/DDBJ whole genome shotgun (WGS) entry which is preliminary data.</text>
</comment>
<feature type="region of interest" description="Disordered" evidence="1">
    <location>
        <begin position="1"/>
        <end position="59"/>
    </location>
</feature>
<proteinExistence type="predicted"/>
<evidence type="ECO:0000256" key="1">
    <source>
        <dbReference type="SAM" id="MobiDB-lite"/>
    </source>
</evidence>